<dbReference type="RefSeq" id="WP_272140543.1">
    <property type="nucleotide sequence ID" value="NZ_JAQNDM010000002.1"/>
</dbReference>
<dbReference type="PROSITE" id="PS51257">
    <property type="entry name" value="PROKAR_LIPOPROTEIN"/>
    <property type="match status" value="1"/>
</dbReference>
<reference evidence="2 3" key="1">
    <citation type="submission" date="2022-11" db="EMBL/GenBank/DDBJ databases">
        <title>Minimal conservation of predation-associated metabolite biosynthetic gene clusters underscores biosynthetic potential of Myxococcota including descriptions for ten novel species: Archangium lansinium sp. nov., Myxococcus landrumus sp. nov., Nannocystis bai.</title>
        <authorList>
            <person name="Ahearne A."/>
            <person name="Stevens C."/>
            <person name="Dowd S."/>
        </authorList>
    </citation>
    <scope>NUCLEOTIDE SEQUENCE [LARGE SCALE GENOMIC DNA]</scope>
    <source>
        <strain evidence="2 3">NCWAL01</strain>
    </source>
</reference>
<evidence type="ECO:0008006" key="4">
    <source>
        <dbReference type="Google" id="ProtNLM"/>
    </source>
</evidence>
<comment type="caution">
    <text evidence="2">The sequence shown here is derived from an EMBL/GenBank/DDBJ whole genome shotgun (WGS) entry which is preliminary data.</text>
</comment>
<name>A0ABT5DB77_9BACT</name>
<evidence type="ECO:0000313" key="2">
    <source>
        <dbReference type="EMBL" id="MDC0710781.1"/>
    </source>
</evidence>
<dbReference type="EMBL" id="JAQNDM010000002">
    <property type="protein sequence ID" value="MDC0710781.1"/>
    <property type="molecule type" value="Genomic_DNA"/>
</dbReference>
<keyword evidence="3" id="KW-1185">Reference proteome</keyword>
<keyword evidence="1" id="KW-0732">Signal</keyword>
<protein>
    <recommendedName>
        <fullName evidence="4">Secreted protein</fullName>
    </recommendedName>
</protein>
<dbReference type="Proteomes" id="UP001221838">
    <property type="component" value="Unassembled WGS sequence"/>
</dbReference>
<sequence>MLRSRFILLALSMSWAACGVAPEEQEPTPGVEASADGSVEAQWQVSCEPGPPSNFCDNVAGKACSTTATRRCYLPNYCEWFFCRCINGTWTCE</sequence>
<gene>
    <name evidence="2" type="ORF">POL68_20055</name>
</gene>
<evidence type="ECO:0000256" key="1">
    <source>
        <dbReference type="SAM" id="SignalP"/>
    </source>
</evidence>
<proteinExistence type="predicted"/>
<feature type="chain" id="PRO_5045132450" description="Secreted protein" evidence="1">
    <location>
        <begin position="17"/>
        <end position="93"/>
    </location>
</feature>
<evidence type="ECO:0000313" key="3">
    <source>
        <dbReference type="Proteomes" id="UP001221838"/>
    </source>
</evidence>
<feature type="signal peptide" evidence="1">
    <location>
        <begin position="1"/>
        <end position="16"/>
    </location>
</feature>
<accession>A0ABT5DB77</accession>
<organism evidence="2 3">
    <name type="scientific">Stigmatella ashevillensis</name>
    <dbReference type="NCBI Taxonomy" id="2995309"/>
    <lineage>
        <taxon>Bacteria</taxon>
        <taxon>Pseudomonadati</taxon>
        <taxon>Myxococcota</taxon>
        <taxon>Myxococcia</taxon>
        <taxon>Myxococcales</taxon>
        <taxon>Cystobacterineae</taxon>
        <taxon>Archangiaceae</taxon>
        <taxon>Stigmatella</taxon>
    </lineage>
</organism>